<dbReference type="Proteomes" id="UP000823941">
    <property type="component" value="Chromosome 25"/>
</dbReference>
<keyword evidence="4" id="KW-0862">Zinc</keyword>
<evidence type="ECO:0000256" key="2">
    <source>
        <dbReference type="ARBA" id="ARBA00022723"/>
    </source>
</evidence>
<organism evidence="12 13">
    <name type="scientific">Plutella xylostella</name>
    <name type="common">Diamondback moth</name>
    <name type="synonym">Plutella maculipennis</name>
    <dbReference type="NCBI Taxonomy" id="51655"/>
    <lineage>
        <taxon>Eukaryota</taxon>
        <taxon>Metazoa</taxon>
        <taxon>Ecdysozoa</taxon>
        <taxon>Arthropoda</taxon>
        <taxon>Hexapoda</taxon>
        <taxon>Insecta</taxon>
        <taxon>Pterygota</taxon>
        <taxon>Neoptera</taxon>
        <taxon>Endopterygota</taxon>
        <taxon>Lepidoptera</taxon>
        <taxon>Glossata</taxon>
        <taxon>Ditrysia</taxon>
        <taxon>Yponomeutoidea</taxon>
        <taxon>Plutellidae</taxon>
        <taxon>Plutella</taxon>
    </lineage>
</organism>
<evidence type="ECO:0000259" key="11">
    <source>
        <dbReference type="PROSITE" id="PS50808"/>
    </source>
</evidence>
<keyword evidence="2" id="KW-0479">Metal-binding</keyword>
<proteinExistence type="predicted"/>
<dbReference type="PANTHER" id="PTHR46481:SF10">
    <property type="entry name" value="ZINC FINGER BED DOMAIN-CONTAINING PROTEIN 39"/>
    <property type="match status" value="1"/>
</dbReference>
<evidence type="ECO:0000313" key="12">
    <source>
        <dbReference type="EMBL" id="KAG7297852.1"/>
    </source>
</evidence>
<dbReference type="InterPro" id="IPR052035">
    <property type="entry name" value="ZnF_BED_domain_contain"/>
</dbReference>
<dbReference type="InterPro" id="IPR003656">
    <property type="entry name" value="Znf_BED"/>
</dbReference>
<evidence type="ECO:0000256" key="9">
    <source>
        <dbReference type="PROSITE-ProRule" id="PRU00027"/>
    </source>
</evidence>
<keyword evidence="3 9" id="KW-0863">Zinc-finger</keyword>
<feature type="region of interest" description="Disordered" evidence="10">
    <location>
        <begin position="56"/>
        <end position="82"/>
    </location>
</feature>
<dbReference type="InterPro" id="IPR008906">
    <property type="entry name" value="HATC_C_dom"/>
</dbReference>
<evidence type="ECO:0000256" key="10">
    <source>
        <dbReference type="SAM" id="MobiDB-lite"/>
    </source>
</evidence>
<dbReference type="Pfam" id="PF05699">
    <property type="entry name" value="Dimer_Tnp_hAT"/>
    <property type="match status" value="1"/>
</dbReference>
<evidence type="ECO:0000256" key="4">
    <source>
        <dbReference type="ARBA" id="ARBA00022833"/>
    </source>
</evidence>
<dbReference type="SUPFAM" id="SSF53098">
    <property type="entry name" value="Ribonuclease H-like"/>
    <property type="match status" value="1"/>
</dbReference>
<gene>
    <name evidence="12" type="ORF">JYU34_018597</name>
</gene>
<evidence type="ECO:0000256" key="3">
    <source>
        <dbReference type="ARBA" id="ARBA00022771"/>
    </source>
</evidence>
<feature type="domain" description="BED-type" evidence="11">
    <location>
        <begin position="4"/>
        <end position="62"/>
    </location>
</feature>
<evidence type="ECO:0000313" key="13">
    <source>
        <dbReference type="Proteomes" id="UP000823941"/>
    </source>
</evidence>
<keyword evidence="6" id="KW-0238">DNA-binding</keyword>
<evidence type="ECO:0000256" key="6">
    <source>
        <dbReference type="ARBA" id="ARBA00023125"/>
    </source>
</evidence>
<reference evidence="12 13" key="1">
    <citation type="submission" date="2021-06" db="EMBL/GenBank/DDBJ databases">
        <title>A haploid diamondback moth (Plutella xylostella L.) genome assembly resolves 31 chromosomes and identifies a diamide resistance mutation.</title>
        <authorList>
            <person name="Ward C.M."/>
            <person name="Perry K.D."/>
            <person name="Baker G."/>
            <person name="Powis K."/>
            <person name="Heckel D.G."/>
            <person name="Baxter S.W."/>
        </authorList>
    </citation>
    <scope>NUCLEOTIDE SEQUENCE [LARGE SCALE GENOMIC DNA]</scope>
    <source>
        <strain evidence="12 13">LV</strain>
        <tissue evidence="12">Single pupa</tissue>
    </source>
</reference>
<evidence type="ECO:0000256" key="7">
    <source>
        <dbReference type="ARBA" id="ARBA00023163"/>
    </source>
</evidence>
<comment type="caution">
    <text evidence="12">The sequence shown here is derived from an EMBL/GenBank/DDBJ whole genome shotgun (WGS) entry which is preliminary data.</text>
</comment>
<dbReference type="InterPro" id="IPR036236">
    <property type="entry name" value="Znf_C2H2_sf"/>
</dbReference>
<feature type="compositionally biased region" description="Low complexity" evidence="10">
    <location>
        <begin position="59"/>
        <end position="77"/>
    </location>
</feature>
<comment type="subcellular location">
    <subcellularLocation>
        <location evidence="1">Nucleus</location>
    </subcellularLocation>
</comment>
<keyword evidence="7" id="KW-0804">Transcription</keyword>
<dbReference type="SUPFAM" id="SSF57667">
    <property type="entry name" value="beta-beta-alpha zinc fingers"/>
    <property type="match status" value="1"/>
</dbReference>
<evidence type="ECO:0000256" key="1">
    <source>
        <dbReference type="ARBA" id="ARBA00004123"/>
    </source>
</evidence>
<dbReference type="EMBL" id="JAHIBW010000025">
    <property type="protein sequence ID" value="KAG7297852.1"/>
    <property type="molecule type" value="Genomic_DNA"/>
</dbReference>
<evidence type="ECO:0000256" key="8">
    <source>
        <dbReference type="ARBA" id="ARBA00023242"/>
    </source>
</evidence>
<dbReference type="Pfam" id="PF02892">
    <property type="entry name" value="zf-BED"/>
    <property type="match status" value="1"/>
</dbReference>
<dbReference type="PROSITE" id="PS50808">
    <property type="entry name" value="ZF_BED"/>
    <property type="match status" value="1"/>
</dbReference>
<keyword evidence="5" id="KW-0805">Transcription regulation</keyword>
<sequence>MDSRVTSEVWNHFKKKGQDKAQCNHCPKSLSCKGSSTSGLSRHLELLHNIKLNDHGREASSAATTSASSPTPGTSTGLPQTAKKRKVLMVQTSMDQHIKPPSTIAEIVSNLAAKDGLSVRQITNSEVIRGFVSQAGLNMPKCETSVMRIITDYAEEKKQEIITSLNKHVKNDGRFSITLDEWTSIRNRRYFNINLHGDRGKVYNLGLTYIPGKCGAPEIRRIVDTVLLDFGINFERDIVAVTSDGPNVMKKFGRESPAEMVLCMNHAVHLAVTDVLYCEKTSETESEESDSDLYDSYEDFAQSENRNRDIRPDLNKVLKETRIIVNLFRRSPLKNAKLQEYVKLEHNTEKTLCRNVKTRWNSIETMISRFIEVKNCIKKALIDINYGHLWHEENLAVLEDLVKIMNPIKLAVEALSSQKTNITVCEAVITALTGRLSKMNTPLAVEFSDHLIRRISERRDPALYTLTLFLQNPIIQGNEYITESSVTKESMIQYADKLFRRLFPQQTDSESSPEETLQVIAQRNRETSFAVQLQEAIENAFKGCPPPRIGVVMLKKDFDMYSASGKRTPNLEMLHNALQSIMSTSTEAERTFSVSGNFATKIRSRLSDKSLNALVFLKHYLKRN</sequence>
<dbReference type="PANTHER" id="PTHR46481">
    <property type="entry name" value="ZINC FINGER BED DOMAIN-CONTAINING PROTEIN 4"/>
    <property type="match status" value="1"/>
</dbReference>
<dbReference type="SMART" id="SM00614">
    <property type="entry name" value="ZnF_BED"/>
    <property type="match status" value="1"/>
</dbReference>
<dbReference type="InterPro" id="IPR012337">
    <property type="entry name" value="RNaseH-like_sf"/>
</dbReference>
<protein>
    <recommendedName>
        <fullName evidence="11">BED-type domain-containing protein</fullName>
    </recommendedName>
</protein>
<keyword evidence="8" id="KW-0539">Nucleus</keyword>
<accession>A0ABQ7PXZ2</accession>
<evidence type="ECO:0000256" key="5">
    <source>
        <dbReference type="ARBA" id="ARBA00023015"/>
    </source>
</evidence>
<keyword evidence="13" id="KW-1185">Reference proteome</keyword>
<name>A0ABQ7PXZ2_PLUXY</name>